<evidence type="ECO:0000256" key="1">
    <source>
        <dbReference type="ARBA" id="ARBA00022729"/>
    </source>
</evidence>
<evidence type="ECO:0000256" key="3">
    <source>
        <dbReference type="SAM" id="SignalP"/>
    </source>
</evidence>
<gene>
    <name evidence="4" type="ORF">SAMN02799620_03960</name>
</gene>
<protein>
    <submittedName>
        <fullName evidence="4">Polyhydroxybutyrate depolymerase</fullName>
    </submittedName>
</protein>
<sequence length="270" mass="27771">MRLAALLAVALLTAGCTGLSAAAAGSTVHHLGDRTYLLYVPDGLPAQAPLVVMLHGGFGSAAQAERAYGWDRLADTAKFAVAYPDGLGRAWNAGGGCCGRSAADGVDDVGFVAAAVSDIARQVDVDPKRVYATGISNGGMMTYALACRTALFAAIGPDSATQLDPCPAPRPTSVLHIHGTADTRIRYDGGRGEGFAHIDGPSVPAVNTFWRNVDQCAVPAVTVDGSVTTSAAECADGRGVTLMTVDGGGHEWPGFATDRLWQFFAAHPAK</sequence>
<dbReference type="Pfam" id="PF10503">
    <property type="entry name" value="Esterase_PHB"/>
    <property type="match status" value="1"/>
</dbReference>
<dbReference type="STRING" id="1502745.SAMN02799620_03960"/>
<dbReference type="PANTHER" id="PTHR43037:SF1">
    <property type="entry name" value="BLL1128 PROTEIN"/>
    <property type="match status" value="1"/>
</dbReference>
<evidence type="ECO:0000256" key="2">
    <source>
        <dbReference type="ARBA" id="ARBA00022801"/>
    </source>
</evidence>
<dbReference type="EMBL" id="FMUB01000008">
    <property type="protein sequence ID" value="SCX25794.1"/>
    <property type="molecule type" value="Genomic_DNA"/>
</dbReference>
<dbReference type="RefSeq" id="WP_170847336.1">
    <property type="nucleotide sequence ID" value="NZ_FMUB01000008.1"/>
</dbReference>
<dbReference type="InterPro" id="IPR029058">
    <property type="entry name" value="AB_hydrolase_fold"/>
</dbReference>
<dbReference type="GO" id="GO:0016787">
    <property type="term" value="F:hydrolase activity"/>
    <property type="evidence" value="ECO:0007669"/>
    <property type="project" value="UniProtKB-KW"/>
</dbReference>
<dbReference type="InterPro" id="IPR050955">
    <property type="entry name" value="Plant_Biomass_Hydrol_Est"/>
</dbReference>
<dbReference type="InterPro" id="IPR010126">
    <property type="entry name" value="Esterase_phb"/>
</dbReference>
<keyword evidence="2" id="KW-0378">Hydrolase</keyword>
<organism evidence="4 5">
    <name type="scientific">Mycolicibacterium fluoranthenivorans</name>
    <dbReference type="NCBI Taxonomy" id="258505"/>
    <lineage>
        <taxon>Bacteria</taxon>
        <taxon>Bacillati</taxon>
        <taxon>Actinomycetota</taxon>
        <taxon>Actinomycetes</taxon>
        <taxon>Mycobacteriales</taxon>
        <taxon>Mycobacteriaceae</taxon>
        <taxon>Mycolicibacterium</taxon>
    </lineage>
</organism>
<reference evidence="5" key="1">
    <citation type="submission" date="2016-10" db="EMBL/GenBank/DDBJ databases">
        <authorList>
            <person name="Varghese N."/>
            <person name="Submissions S."/>
        </authorList>
    </citation>
    <scope>NUCLEOTIDE SEQUENCE [LARGE SCALE GENOMIC DNA]</scope>
    <source>
        <strain evidence="5">UNC267MFSha1.1M11</strain>
    </source>
</reference>
<dbReference type="SUPFAM" id="SSF53474">
    <property type="entry name" value="alpha/beta-Hydrolases"/>
    <property type="match status" value="1"/>
</dbReference>
<dbReference type="AlphaFoldDB" id="A0A1G4WMH2"/>
<feature type="chain" id="PRO_5011568266" evidence="3">
    <location>
        <begin position="22"/>
        <end position="270"/>
    </location>
</feature>
<dbReference type="Proteomes" id="UP000199707">
    <property type="component" value="Unassembled WGS sequence"/>
</dbReference>
<proteinExistence type="predicted"/>
<dbReference type="GO" id="GO:0005576">
    <property type="term" value="C:extracellular region"/>
    <property type="evidence" value="ECO:0007669"/>
    <property type="project" value="InterPro"/>
</dbReference>
<evidence type="ECO:0000313" key="5">
    <source>
        <dbReference type="Proteomes" id="UP000199707"/>
    </source>
</evidence>
<feature type="signal peptide" evidence="3">
    <location>
        <begin position="1"/>
        <end position="21"/>
    </location>
</feature>
<dbReference type="Gene3D" id="3.40.50.1820">
    <property type="entry name" value="alpha/beta hydrolase"/>
    <property type="match status" value="1"/>
</dbReference>
<evidence type="ECO:0000313" key="4">
    <source>
        <dbReference type="EMBL" id="SCX25794.1"/>
    </source>
</evidence>
<keyword evidence="1 3" id="KW-0732">Signal</keyword>
<name>A0A1G4WMH2_9MYCO</name>
<dbReference type="PROSITE" id="PS51257">
    <property type="entry name" value="PROKAR_LIPOPROTEIN"/>
    <property type="match status" value="1"/>
</dbReference>
<accession>A0A1G4WMH2</accession>
<dbReference type="PANTHER" id="PTHR43037">
    <property type="entry name" value="UNNAMED PRODUCT-RELATED"/>
    <property type="match status" value="1"/>
</dbReference>